<dbReference type="PANTHER" id="PTHR45188:SF2">
    <property type="entry name" value="DNAJ HOMOLOG SUBFAMILY C MEMBER 7"/>
    <property type="match status" value="1"/>
</dbReference>
<dbReference type="InterPro" id="IPR001623">
    <property type="entry name" value="DnaJ_domain"/>
</dbReference>
<name>A0A7S2R980_9STRA</name>
<dbReference type="SMART" id="SM00271">
    <property type="entry name" value="DnaJ"/>
    <property type="match status" value="1"/>
</dbReference>
<dbReference type="Gene3D" id="1.25.40.10">
    <property type="entry name" value="Tetratricopeptide repeat domain"/>
    <property type="match status" value="1"/>
</dbReference>
<evidence type="ECO:0000256" key="4">
    <source>
        <dbReference type="SAM" id="SignalP"/>
    </source>
</evidence>
<evidence type="ECO:0000259" key="5">
    <source>
        <dbReference type="PROSITE" id="PS50076"/>
    </source>
</evidence>
<dbReference type="PROSITE" id="PS50076">
    <property type="entry name" value="DNAJ_2"/>
    <property type="match status" value="1"/>
</dbReference>
<dbReference type="PRINTS" id="PR00625">
    <property type="entry name" value="JDOMAIN"/>
</dbReference>
<feature type="repeat" description="TPR" evidence="3">
    <location>
        <begin position="337"/>
        <end position="370"/>
    </location>
</feature>
<proteinExistence type="predicted"/>
<keyword evidence="1" id="KW-0677">Repeat</keyword>
<evidence type="ECO:0000313" key="6">
    <source>
        <dbReference type="EMBL" id="CAD9664437.1"/>
    </source>
</evidence>
<dbReference type="InterPro" id="IPR011990">
    <property type="entry name" value="TPR-like_helical_dom_sf"/>
</dbReference>
<keyword evidence="2 3" id="KW-0802">TPR repeat</keyword>
<dbReference type="Pfam" id="PF00226">
    <property type="entry name" value="DnaJ"/>
    <property type="match status" value="1"/>
</dbReference>
<dbReference type="PANTHER" id="PTHR45188">
    <property type="entry name" value="DNAJ PROTEIN P58IPK HOMOLOG"/>
    <property type="match status" value="1"/>
</dbReference>
<dbReference type="AlphaFoldDB" id="A0A7S2R980"/>
<accession>A0A7S2R980</accession>
<dbReference type="Pfam" id="PF07719">
    <property type="entry name" value="TPR_2"/>
    <property type="match status" value="1"/>
</dbReference>
<dbReference type="PROSITE" id="PS00636">
    <property type="entry name" value="DNAJ_1"/>
    <property type="match status" value="1"/>
</dbReference>
<dbReference type="Gene3D" id="1.10.287.110">
    <property type="entry name" value="DnaJ domain"/>
    <property type="match status" value="1"/>
</dbReference>
<dbReference type="SMART" id="SM00028">
    <property type="entry name" value="TPR"/>
    <property type="match status" value="6"/>
</dbReference>
<protein>
    <recommendedName>
        <fullName evidence="5">J domain-containing protein</fullName>
    </recommendedName>
</protein>
<reference evidence="6" key="1">
    <citation type="submission" date="2021-01" db="EMBL/GenBank/DDBJ databases">
        <authorList>
            <person name="Corre E."/>
            <person name="Pelletier E."/>
            <person name="Niang G."/>
            <person name="Scheremetjew M."/>
            <person name="Finn R."/>
            <person name="Kale V."/>
            <person name="Holt S."/>
            <person name="Cochrane G."/>
            <person name="Meng A."/>
            <person name="Brown T."/>
            <person name="Cohen L."/>
        </authorList>
    </citation>
    <scope>NUCLEOTIDE SEQUENCE</scope>
    <source>
        <strain evidence="6">CCMP1452</strain>
    </source>
</reference>
<dbReference type="InterPro" id="IPR018253">
    <property type="entry name" value="DnaJ_domain_CS"/>
</dbReference>
<feature type="chain" id="PRO_5031221133" description="J domain-containing protein" evidence="4">
    <location>
        <begin position="28"/>
        <end position="497"/>
    </location>
</feature>
<feature type="repeat" description="TPR" evidence="3">
    <location>
        <begin position="220"/>
        <end position="253"/>
    </location>
</feature>
<dbReference type="SUPFAM" id="SSF48452">
    <property type="entry name" value="TPR-like"/>
    <property type="match status" value="2"/>
</dbReference>
<dbReference type="InterPro" id="IPR036869">
    <property type="entry name" value="J_dom_sf"/>
</dbReference>
<feature type="signal peptide" evidence="4">
    <location>
        <begin position="1"/>
        <end position="27"/>
    </location>
</feature>
<evidence type="ECO:0000256" key="1">
    <source>
        <dbReference type="ARBA" id="ARBA00022737"/>
    </source>
</evidence>
<dbReference type="EMBL" id="HBHI01010019">
    <property type="protein sequence ID" value="CAD9664437.1"/>
    <property type="molecule type" value="Transcribed_RNA"/>
</dbReference>
<keyword evidence="4" id="KW-0732">Signal</keyword>
<dbReference type="PROSITE" id="PS50293">
    <property type="entry name" value="TPR_REGION"/>
    <property type="match status" value="1"/>
</dbReference>
<evidence type="ECO:0000256" key="2">
    <source>
        <dbReference type="ARBA" id="ARBA00022803"/>
    </source>
</evidence>
<evidence type="ECO:0000256" key="3">
    <source>
        <dbReference type="PROSITE-ProRule" id="PRU00339"/>
    </source>
</evidence>
<feature type="domain" description="J" evidence="5">
    <location>
        <begin position="393"/>
        <end position="458"/>
    </location>
</feature>
<feature type="repeat" description="TPR" evidence="3">
    <location>
        <begin position="38"/>
        <end position="71"/>
    </location>
</feature>
<dbReference type="InterPro" id="IPR013105">
    <property type="entry name" value="TPR_2"/>
</dbReference>
<dbReference type="PROSITE" id="PS50005">
    <property type="entry name" value="TPR"/>
    <property type="match status" value="3"/>
</dbReference>
<sequence>MSYQRSVRRLAIMSILYFSSMSHLVSAQSESSTNKKTAGKHRSLGEVAMSERRFNDAASHYSDAIAIEPDNAANYYKLYRVHSRMRRLEDALTDITSALTVDPSLDEYRLTKAKLLISLGQCEEALPEFELLNKNGFQNDKVSSAENDAVECASKLDLATKAYADENWSEAVRFFELALAHMDQAIDYLFMKAQAEFHAGDYYGTVSDTGKILKTHSKHLEAYQLRGEAYMRLGEHDTAVTHFREALKMDPEHSGCKKGHKFVKSIMKKHKRGDDAFSAGEYRKAIGFWWEAMNIDMTHLAFVRPCLLKVVKAHTALGEHDVSILEANKHIENMESVEGFLARGDAELAGDMFEEAVRSFSQATDFQPNDRQQECKQKLDKAKVALKQSKEKNYYKVLGVARNANKKEIKKAYRDLALKWHPDKAEDKEKAKIMFQDISEAYEVLSDDENRGKYDRGEDVFENQGGGGGGHGGMHEQMFRQHFSQGGGGGQRHFRFN</sequence>
<gene>
    <name evidence="6" type="ORF">EANT1437_LOCUS5142</name>
</gene>
<dbReference type="CDD" id="cd06257">
    <property type="entry name" value="DnaJ"/>
    <property type="match status" value="1"/>
</dbReference>
<organism evidence="6">
    <name type="scientific">Eucampia antarctica</name>
    <dbReference type="NCBI Taxonomy" id="49252"/>
    <lineage>
        <taxon>Eukaryota</taxon>
        <taxon>Sar</taxon>
        <taxon>Stramenopiles</taxon>
        <taxon>Ochrophyta</taxon>
        <taxon>Bacillariophyta</taxon>
        <taxon>Mediophyceae</taxon>
        <taxon>Biddulphiophycidae</taxon>
        <taxon>Hemiaulales</taxon>
        <taxon>Hemiaulaceae</taxon>
        <taxon>Eucampia</taxon>
    </lineage>
</organism>
<dbReference type="SUPFAM" id="SSF46565">
    <property type="entry name" value="Chaperone J-domain"/>
    <property type="match status" value="1"/>
</dbReference>
<dbReference type="InterPro" id="IPR019734">
    <property type="entry name" value="TPR_rpt"/>
</dbReference>